<reference evidence="2" key="1">
    <citation type="journal article" date="2019" name="Int. J. Syst. Evol. Microbiol.">
        <title>The Global Catalogue of Microorganisms (GCM) 10K type strain sequencing project: providing services to taxonomists for standard genome sequencing and annotation.</title>
        <authorList>
            <consortium name="The Broad Institute Genomics Platform"/>
            <consortium name="The Broad Institute Genome Sequencing Center for Infectious Disease"/>
            <person name="Wu L."/>
            <person name="Ma J."/>
        </authorList>
    </citation>
    <scope>NUCLEOTIDE SEQUENCE [LARGE SCALE GENOMIC DNA]</scope>
    <source>
        <strain evidence="2">DFY41</strain>
    </source>
</reference>
<evidence type="ECO:0000313" key="1">
    <source>
        <dbReference type="EMBL" id="MFC5178355.1"/>
    </source>
</evidence>
<proteinExistence type="predicted"/>
<accession>A0ABW0BLW7</accession>
<organism evidence="1 2">
    <name type="scientific">Nocardioides taihuensis</name>
    <dbReference type="NCBI Taxonomy" id="1835606"/>
    <lineage>
        <taxon>Bacteria</taxon>
        <taxon>Bacillati</taxon>
        <taxon>Actinomycetota</taxon>
        <taxon>Actinomycetes</taxon>
        <taxon>Propionibacteriales</taxon>
        <taxon>Nocardioidaceae</taxon>
        <taxon>Nocardioides</taxon>
    </lineage>
</organism>
<sequence length="241" mass="23861">MSHASLPAAVPVAASPRVAGLLAAADGPLEVVHRGPDAVYVALGGEPGDRAVGVLSRAAVPVPCGLRSRLAEVPDGRAVVAGGVLHLGGVPLPVARLVDVRVPRIDPALVRPGTLDLADVDRLVGLGPGLTPYGDDVLCGWLAVHRAAGIATDEVDARVGALAGRTTLLSATLLDCAVRGEVVPAFGVWLAALETPREAAAADAVLAVGASSGAGLLAGAALALGRRSSVDVDDGIGRIAA</sequence>
<evidence type="ECO:0000313" key="2">
    <source>
        <dbReference type="Proteomes" id="UP001596087"/>
    </source>
</evidence>
<keyword evidence="2" id="KW-1185">Reference proteome</keyword>
<name>A0ABW0BLW7_9ACTN</name>
<dbReference type="EMBL" id="JBHSKD010000023">
    <property type="protein sequence ID" value="MFC5178355.1"/>
    <property type="molecule type" value="Genomic_DNA"/>
</dbReference>
<dbReference type="Proteomes" id="UP001596087">
    <property type="component" value="Unassembled WGS sequence"/>
</dbReference>
<protein>
    <submittedName>
        <fullName evidence="1">DUF2877 domain-containing protein</fullName>
    </submittedName>
</protein>
<dbReference type="RefSeq" id="WP_378591936.1">
    <property type="nucleotide sequence ID" value="NZ_JBHSKD010000023.1"/>
</dbReference>
<gene>
    <name evidence="1" type="ORF">ACFPGP_16875</name>
</gene>
<dbReference type="InterPro" id="IPR021530">
    <property type="entry name" value="AllH-like"/>
</dbReference>
<comment type="caution">
    <text evidence="1">The sequence shown here is derived from an EMBL/GenBank/DDBJ whole genome shotgun (WGS) entry which is preliminary data.</text>
</comment>
<dbReference type="Pfam" id="PF11392">
    <property type="entry name" value="AllH"/>
    <property type="match status" value="1"/>
</dbReference>